<evidence type="ECO:0000259" key="1">
    <source>
        <dbReference type="Pfam" id="PF17782"/>
    </source>
</evidence>
<dbReference type="EMBL" id="JHAC01000011">
    <property type="protein sequence ID" value="EYB69083.1"/>
    <property type="molecule type" value="Genomic_DNA"/>
</dbReference>
<dbReference type="AlphaFoldDB" id="A0A016QSS1"/>
<dbReference type="PATRIC" id="fig|1476583.3.peg.678"/>
<dbReference type="STRING" id="1476583.DEIPH_ctg011orf0051"/>
<name>A0A016QSS1_9DEIO</name>
<reference evidence="2 3" key="1">
    <citation type="submission" date="2014-03" db="EMBL/GenBank/DDBJ databases">
        <title>Draft genome sequence of Deinococcus phoenicis 1P10ME.</title>
        <authorList>
            <person name="Stepanov V.G."/>
            <person name="Vaishampayan P."/>
            <person name="Venkateswaran K."/>
            <person name="Fox G.E."/>
        </authorList>
    </citation>
    <scope>NUCLEOTIDE SEQUENCE [LARGE SCALE GENOMIC DNA]</scope>
    <source>
        <strain evidence="2 3">1P10ME</strain>
    </source>
</reference>
<accession>A0A016QSS1</accession>
<evidence type="ECO:0000313" key="3">
    <source>
        <dbReference type="Proteomes" id="UP000020492"/>
    </source>
</evidence>
<keyword evidence="3" id="KW-1185">Reference proteome</keyword>
<comment type="caution">
    <text evidence="2">The sequence shown here is derived from an EMBL/GenBank/DDBJ whole genome shotgun (WGS) entry which is preliminary data.</text>
</comment>
<proteinExistence type="predicted"/>
<gene>
    <name evidence="2" type="ORF">DEIPH_ctg011orf0051</name>
</gene>
<feature type="domain" description="DprA winged helix" evidence="1">
    <location>
        <begin position="5"/>
        <end position="41"/>
    </location>
</feature>
<organism evidence="2 3">
    <name type="scientific">Deinococcus phoenicis</name>
    <dbReference type="NCBI Taxonomy" id="1476583"/>
    <lineage>
        <taxon>Bacteria</taxon>
        <taxon>Thermotogati</taxon>
        <taxon>Deinococcota</taxon>
        <taxon>Deinococci</taxon>
        <taxon>Deinococcales</taxon>
        <taxon>Deinococcaceae</taxon>
        <taxon>Deinococcus</taxon>
    </lineage>
</organism>
<sequence length="65" mass="7120">MTARLHPVRDRVLAALTAEPRPIEQIARELNLVPGLVLGILRAAEQNIGGPDGPLETRDGWLWVS</sequence>
<evidence type="ECO:0000313" key="2">
    <source>
        <dbReference type="EMBL" id="EYB69083.1"/>
    </source>
</evidence>
<protein>
    <recommendedName>
        <fullName evidence="1">DprA winged helix domain-containing protein</fullName>
    </recommendedName>
</protein>
<dbReference type="Pfam" id="PF17782">
    <property type="entry name" value="WHD_DprA"/>
    <property type="match status" value="1"/>
</dbReference>
<dbReference type="Proteomes" id="UP000020492">
    <property type="component" value="Unassembled WGS sequence"/>
</dbReference>
<dbReference type="InterPro" id="IPR041614">
    <property type="entry name" value="DprA_WH"/>
</dbReference>